<dbReference type="Pfam" id="PF18765">
    <property type="entry name" value="Polbeta"/>
    <property type="match status" value="1"/>
</dbReference>
<keyword evidence="3" id="KW-1185">Reference proteome</keyword>
<dbReference type="OrthoDB" id="1926603at2"/>
<sequence length="144" mass="17296">MKKVELKNCSLSVEILHDIICIAVFGSYHEESFNEHRSDIDIMILCEKALDINREVEIQDYLQGKLGDFFQFDNFHFTFISDLNYPFSELLISSNDKLVYKEEKYFDYVLAYTTFKRDRENLEIMRQCNNKELEECRRGILYLF</sequence>
<name>A0A1M6R6U5_9CLOT</name>
<dbReference type="Gene3D" id="3.30.460.10">
    <property type="entry name" value="Beta Polymerase, domain 2"/>
    <property type="match status" value="1"/>
</dbReference>
<feature type="domain" description="Polymerase beta nucleotidyltransferase" evidence="1">
    <location>
        <begin position="18"/>
        <end position="93"/>
    </location>
</feature>
<dbReference type="Proteomes" id="UP000183952">
    <property type="component" value="Unassembled WGS sequence"/>
</dbReference>
<dbReference type="AlphaFoldDB" id="A0A1M6R6U5"/>
<reference evidence="2 3" key="1">
    <citation type="submission" date="2016-11" db="EMBL/GenBank/DDBJ databases">
        <authorList>
            <person name="Jaros S."/>
            <person name="Januszkiewicz K."/>
            <person name="Wedrychowicz H."/>
        </authorList>
    </citation>
    <scope>NUCLEOTIDE SEQUENCE [LARGE SCALE GENOMIC DNA]</scope>
    <source>
        <strain evidence="2 3">DSM 3090</strain>
    </source>
</reference>
<evidence type="ECO:0000313" key="2">
    <source>
        <dbReference type="EMBL" id="SHK28047.1"/>
    </source>
</evidence>
<dbReference type="SUPFAM" id="SSF81301">
    <property type="entry name" value="Nucleotidyltransferase"/>
    <property type="match status" value="1"/>
</dbReference>
<dbReference type="InterPro" id="IPR043519">
    <property type="entry name" value="NT_sf"/>
</dbReference>
<dbReference type="GO" id="GO:0016740">
    <property type="term" value="F:transferase activity"/>
    <property type="evidence" value="ECO:0007669"/>
    <property type="project" value="UniProtKB-KW"/>
</dbReference>
<keyword evidence="2" id="KW-0808">Transferase</keyword>
<dbReference type="EMBL" id="FRAD01000020">
    <property type="protein sequence ID" value="SHK28047.1"/>
    <property type="molecule type" value="Genomic_DNA"/>
</dbReference>
<organism evidence="2 3">
    <name type="scientific">Hathewaya proteolytica DSM 3090</name>
    <dbReference type="NCBI Taxonomy" id="1121331"/>
    <lineage>
        <taxon>Bacteria</taxon>
        <taxon>Bacillati</taxon>
        <taxon>Bacillota</taxon>
        <taxon>Clostridia</taxon>
        <taxon>Eubacteriales</taxon>
        <taxon>Clostridiaceae</taxon>
        <taxon>Hathewaya</taxon>
    </lineage>
</organism>
<accession>A0A1M6R6U5</accession>
<dbReference type="STRING" id="1121331.SAMN02745248_02217"/>
<evidence type="ECO:0000259" key="1">
    <source>
        <dbReference type="Pfam" id="PF18765"/>
    </source>
</evidence>
<protein>
    <submittedName>
        <fullName evidence="2">Nucleotidyltransferase domain-containing protein</fullName>
    </submittedName>
</protein>
<proteinExistence type="predicted"/>
<dbReference type="InterPro" id="IPR041633">
    <property type="entry name" value="Polbeta"/>
</dbReference>
<evidence type="ECO:0000313" key="3">
    <source>
        <dbReference type="Proteomes" id="UP000183952"/>
    </source>
</evidence>
<dbReference type="RefSeq" id="WP_072904144.1">
    <property type="nucleotide sequence ID" value="NZ_FRAD01000020.1"/>
</dbReference>
<gene>
    <name evidence="2" type="ORF">SAMN02745248_02217</name>
</gene>